<dbReference type="SUPFAM" id="SSF50965">
    <property type="entry name" value="Galactose oxidase, central domain"/>
    <property type="match status" value="1"/>
</dbReference>
<evidence type="ECO:0000259" key="1">
    <source>
        <dbReference type="Pfam" id="PF25852"/>
    </source>
</evidence>
<evidence type="ECO:0000313" key="2">
    <source>
        <dbReference type="EMBL" id="BFG69171.1"/>
    </source>
</evidence>
<proteinExistence type="predicted"/>
<dbReference type="Pfam" id="PF25852">
    <property type="entry name" value="DUF6242_C"/>
    <property type="match status" value="1"/>
</dbReference>
<dbReference type="InterPro" id="IPR011043">
    <property type="entry name" value="Gal_Oxase/kelch_b-propeller"/>
</dbReference>
<gene>
    <name evidence="2" type="ORF">KACHI17_00520</name>
</gene>
<dbReference type="Gene3D" id="2.120.10.80">
    <property type="entry name" value="Kelch-type beta propeller"/>
    <property type="match status" value="1"/>
</dbReference>
<feature type="domain" description="DUF6242" evidence="1">
    <location>
        <begin position="3"/>
        <end position="98"/>
    </location>
</feature>
<dbReference type="AlphaFoldDB" id="A0AAT9GF57"/>
<sequence>MRTWEMVAEQSNLPSRFFYHPFVFQDKLWIIGGEDQQQQYADIWNSDDGIHWVKQKDQVNFGKRSGSQIVQLNDKLFLLNNDVWSSVDGINWVKEADEIVQEEQIFGYAAVVYDHQIWLLGCNRNGQFSSQVLVSSDGKNWKGMNAPWSPRGGIAAVVHHNKIFMTGGKYGGTPEHTEFVYSNDLWVFGKKEREK</sequence>
<dbReference type="InterPro" id="IPR058667">
    <property type="entry name" value="DUF6242_C"/>
</dbReference>
<dbReference type="InterPro" id="IPR015915">
    <property type="entry name" value="Kelch-typ_b-propeller"/>
</dbReference>
<dbReference type="EMBL" id="AP029612">
    <property type="protein sequence ID" value="BFG69171.1"/>
    <property type="molecule type" value="Genomic_DNA"/>
</dbReference>
<organism evidence="2">
    <name type="scientific">Sediminibacterium sp. KACHI17</name>
    <dbReference type="NCBI Taxonomy" id="1751071"/>
    <lineage>
        <taxon>Bacteria</taxon>
        <taxon>Pseudomonadati</taxon>
        <taxon>Bacteroidota</taxon>
        <taxon>Chitinophagia</taxon>
        <taxon>Chitinophagales</taxon>
        <taxon>Chitinophagaceae</taxon>
        <taxon>Sediminibacterium</taxon>
    </lineage>
</organism>
<accession>A0AAT9GF57</accession>
<protein>
    <recommendedName>
        <fullName evidence="1">DUF6242 domain-containing protein</fullName>
    </recommendedName>
</protein>
<reference evidence="2" key="1">
    <citation type="submission" date="2024-02" db="EMBL/GenBank/DDBJ databases">
        <title>Sediminibacterium planktonica sp. nov. and Sediminibacterium longus sp. nov., isolated from surface lake and river water.</title>
        <authorList>
            <person name="Watanabe K."/>
            <person name="Takemine S."/>
            <person name="Ishii Y."/>
            <person name="Ogata Y."/>
            <person name="Shindo C."/>
            <person name="Suda W."/>
        </authorList>
    </citation>
    <scope>NUCLEOTIDE SEQUENCE</scope>
    <source>
        <strain evidence="2">KACHI17</strain>
    </source>
</reference>
<name>A0AAT9GF57_9BACT</name>